<evidence type="ECO:0000313" key="1">
    <source>
        <dbReference type="Proteomes" id="UP000694930"/>
    </source>
</evidence>
<name>A0ABM1FRJ4_SOLPN</name>
<sequence>MMTLTSPIDIWNYMKKEYSGDERIRGMKVLNLMSKFKLWRMKESETSRNTLTDCLVLSTRIVIFFAGSGTKETYEAKEMVNGEFVASHKTQNNDKFVKYYPPCQHSGKNGHPPYKSLKRPDAQWKNCKQLGHEAVICKIKFQKDEVVAQVTTEEKKKNTYLWQLVFQPKNLIFGCRGGFNLGEGVSCDTASSENFINKYKKLKIKKINNEQIYQSNTSYTKNERSLVG</sequence>
<accession>A0ABM1FRJ4</accession>
<dbReference type="RefSeq" id="XP_015060704.1">
    <property type="nucleotide sequence ID" value="XM_015205218.2"/>
</dbReference>
<dbReference type="Proteomes" id="UP000694930">
    <property type="component" value="Chromosome 12"/>
</dbReference>
<gene>
    <name evidence="2" type="primary">LOC107006700</name>
</gene>
<dbReference type="GeneID" id="107006700"/>
<keyword evidence="1" id="KW-1185">Reference proteome</keyword>
<proteinExistence type="predicted"/>
<reference evidence="2" key="2">
    <citation type="submission" date="2025-08" db="UniProtKB">
        <authorList>
            <consortium name="RefSeq"/>
        </authorList>
    </citation>
    <scope>IDENTIFICATION</scope>
</reference>
<protein>
    <submittedName>
        <fullName evidence="2">Uncharacterized protein LOC107006700</fullName>
    </submittedName>
</protein>
<evidence type="ECO:0000313" key="2">
    <source>
        <dbReference type="RefSeq" id="XP_015060704.1"/>
    </source>
</evidence>
<reference evidence="1" key="1">
    <citation type="journal article" date="2014" name="Nat. Genet.">
        <title>The genome of the stress-tolerant wild tomato species Solanum pennellii.</title>
        <authorList>
            <person name="Bolger A."/>
            <person name="Scossa F."/>
            <person name="Bolger M.E."/>
            <person name="Lanz C."/>
            <person name="Maumus F."/>
            <person name="Tohge T."/>
            <person name="Quesneville H."/>
            <person name="Alseekh S."/>
            <person name="Sorensen I."/>
            <person name="Lichtenstein G."/>
            <person name="Fich E.A."/>
            <person name="Conte M."/>
            <person name="Keller H."/>
            <person name="Schneeberger K."/>
            <person name="Schwacke R."/>
            <person name="Ofner I."/>
            <person name="Vrebalov J."/>
            <person name="Xu Y."/>
            <person name="Osorio S."/>
            <person name="Aflitos S.A."/>
            <person name="Schijlen E."/>
            <person name="Jimenez-Gomez J.M."/>
            <person name="Ryngajllo M."/>
            <person name="Kimura S."/>
            <person name="Kumar R."/>
            <person name="Koenig D."/>
            <person name="Headland L.R."/>
            <person name="Maloof J.N."/>
            <person name="Sinha N."/>
            <person name="van Ham R.C."/>
            <person name="Lankhorst R.K."/>
            <person name="Mao L."/>
            <person name="Vogel A."/>
            <person name="Arsova B."/>
            <person name="Panstruga R."/>
            <person name="Fei Z."/>
            <person name="Rose J.K."/>
            <person name="Zamir D."/>
            <person name="Carrari F."/>
            <person name="Giovannoni J.J."/>
            <person name="Weigel D."/>
            <person name="Usadel B."/>
            <person name="Fernie A.R."/>
        </authorList>
    </citation>
    <scope>NUCLEOTIDE SEQUENCE [LARGE SCALE GENOMIC DNA]</scope>
    <source>
        <strain evidence="1">cv. LA0716</strain>
    </source>
</reference>
<organism evidence="1 2">
    <name type="scientific">Solanum pennellii</name>
    <name type="common">Tomato</name>
    <name type="synonym">Lycopersicon pennellii</name>
    <dbReference type="NCBI Taxonomy" id="28526"/>
    <lineage>
        <taxon>Eukaryota</taxon>
        <taxon>Viridiplantae</taxon>
        <taxon>Streptophyta</taxon>
        <taxon>Embryophyta</taxon>
        <taxon>Tracheophyta</taxon>
        <taxon>Spermatophyta</taxon>
        <taxon>Magnoliopsida</taxon>
        <taxon>eudicotyledons</taxon>
        <taxon>Gunneridae</taxon>
        <taxon>Pentapetalae</taxon>
        <taxon>asterids</taxon>
        <taxon>lamiids</taxon>
        <taxon>Solanales</taxon>
        <taxon>Solanaceae</taxon>
        <taxon>Solanoideae</taxon>
        <taxon>Solaneae</taxon>
        <taxon>Solanum</taxon>
        <taxon>Solanum subgen. Lycopersicon</taxon>
    </lineage>
</organism>